<protein>
    <submittedName>
        <fullName evidence="1">Uncharacterized protein</fullName>
    </submittedName>
</protein>
<sequence>MQAILCLSLMDKKMTAEIKKLEYSDCKIRRNKGSIVPPVRGGIKRRIFALFFAQLKLAAQHFVQYYLLIDYCRYSHS</sequence>
<reference evidence="1 2" key="1">
    <citation type="journal article" date="2023" name="Science">
        <title>Complex scaffold remodeling in plant triterpene biosynthesis.</title>
        <authorList>
            <person name="De La Pena R."/>
            <person name="Hodgson H."/>
            <person name="Liu J.C."/>
            <person name="Stephenson M.J."/>
            <person name="Martin A.C."/>
            <person name="Owen C."/>
            <person name="Harkess A."/>
            <person name="Leebens-Mack J."/>
            <person name="Jimenez L.E."/>
            <person name="Osbourn A."/>
            <person name="Sattely E.S."/>
        </authorList>
    </citation>
    <scope>NUCLEOTIDE SEQUENCE [LARGE SCALE GENOMIC DNA]</scope>
    <source>
        <strain evidence="2">cv. JPN11</strain>
        <tissue evidence="1">Leaf</tissue>
    </source>
</reference>
<keyword evidence="2" id="KW-1185">Reference proteome</keyword>
<organism evidence="1 2">
    <name type="scientific">Melia azedarach</name>
    <name type="common">Chinaberry tree</name>
    <dbReference type="NCBI Taxonomy" id="155640"/>
    <lineage>
        <taxon>Eukaryota</taxon>
        <taxon>Viridiplantae</taxon>
        <taxon>Streptophyta</taxon>
        <taxon>Embryophyta</taxon>
        <taxon>Tracheophyta</taxon>
        <taxon>Spermatophyta</taxon>
        <taxon>Magnoliopsida</taxon>
        <taxon>eudicotyledons</taxon>
        <taxon>Gunneridae</taxon>
        <taxon>Pentapetalae</taxon>
        <taxon>rosids</taxon>
        <taxon>malvids</taxon>
        <taxon>Sapindales</taxon>
        <taxon>Meliaceae</taxon>
        <taxon>Melia</taxon>
    </lineage>
</organism>
<proteinExistence type="predicted"/>
<evidence type="ECO:0000313" key="1">
    <source>
        <dbReference type="EMBL" id="KAJ4700831.1"/>
    </source>
</evidence>
<name>A0ACC1WP07_MELAZ</name>
<gene>
    <name evidence="1" type="ORF">OWV82_024153</name>
</gene>
<evidence type="ECO:0000313" key="2">
    <source>
        <dbReference type="Proteomes" id="UP001164539"/>
    </source>
</evidence>
<accession>A0ACC1WP07</accession>
<comment type="caution">
    <text evidence="1">The sequence shown here is derived from an EMBL/GenBank/DDBJ whole genome shotgun (WGS) entry which is preliminary data.</text>
</comment>
<dbReference type="EMBL" id="CM051407">
    <property type="protein sequence ID" value="KAJ4700831.1"/>
    <property type="molecule type" value="Genomic_DNA"/>
</dbReference>
<dbReference type="Proteomes" id="UP001164539">
    <property type="component" value="Chromosome 14"/>
</dbReference>